<comment type="caution">
    <text evidence="12">The sequence shown here is derived from an EMBL/GenBank/DDBJ whole genome shotgun (WGS) entry which is preliminary data.</text>
</comment>
<dbReference type="SUPFAM" id="SSF52540">
    <property type="entry name" value="P-loop containing nucleoside triphosphate hydrolases"/>
    <property type="match status" value="2"/>
</dbReference>
<dbReference type="InterPro" id="IPR004604">
    <property type="entry name" value="DNA_recomb/repair_RecN"/>
</dbReference>
<evidence type="ECO:0000256" key="10">
    <source>
        <dbReference type="SAM" id="Coils"/>
    </source>
</evidence>
<evidence type="ECO:0000256" key="7">
    <source>
        <dbReference type="ARBA" id="ARBA00023204"/>
    </source>
</evidence>
<dbReference type="FunFam" id="3.40.50.300:FF:000319">
    <property type="entry name" value="DNA repair protein RecN"/>
    <property type="match status" value="1"/>
</dbReference>
<evidence type="ECO:0000256" key="3">
    <source>
        <dbReference type="ARBA" id="ARBA00021315"/>
    </source>
</evidence>
<accession>A0A1F6T3L6</accession>
<reference evidence="12 13" key="1">
    <citation type="journal article" date="2016" name="Nat. Commun.">
        <title>Thousands of microbial genomes shed light on interconnected biogeochemical processes in an aquifer system.</title>
        <authorList>
            <person name="Anantharaman K."/>
            <person name="Brown C.T."/>
            <person name="Hug L.A."/>
            <person name="Sharon I."/>
            <person name="Castelle C.J."/>
            <person name="Probst A.J."/>
            <person name="Thomas B.C."/>
            <person name="Singh A."/>
            <person name="Wilkins M.J."/>
            <person name="Karaoz U."/>
            <person name="Brodie E.L."/>
            <person name="Williams K.H."/>
            <person name="Hubbard S.S."/>
            <person name="Banfield J.F."/>
        </authorList>
    </citation>
    <scope>NUCLEOTIDE SEQUENCE [LARGE SCALE GENOMIC DNA]</scope>
</reference>
<evidence type="ECO:0000256" key="2">
    <source>
        <dbReference type="ARBA" id="ARBA00009441"/>
    </source>
</evidence>
<dbReference type="FunFam" id="3.40.50.300:FF:000356">
    <property type="entry name" value="DNA repair protein RecN"/>
    <property type="match status" value="1"/>
</dbReference>
<evidence type="ECO:0000256" key="9">
    <source>
        <dbReference type="PIRNR" id="PIRNR003128"/>
    </source>
</evidence>
<dbReference type="InterPro" id="IPR027417">
    <property type="entry name" value="P-loop_NTPase"/>
</dbReference>
<protein>
    <recommendedName>
        <fullName evidence="3 9">DNA repair protein RecN</fullName>
    </recommendedName>
    <alternativeName>
        <fullName evidence="8 9">Recombination protein N</fullName>
    </alternativeName>
</protein>
<dbReference type="Pfam" id="PF02463">
    <property type="entry name" value="SMC_N"/>
    <property type="match status" value="1"/>
</dbReference>
<keyword evidence="5 9" id="KW-0227">DNA damage</keyword>
<evidence type="ECO:0000256" key="6">
    <source>
        <dbReference type="ARBA" id="ARBA00022840"/>
    </source>
</evidence>
<dbReference type="PANTHER" id="PTHR11059:SF0">
    <property type="entry name" value="DNA REPAIR PROTEIN RECN"/>
    <property type="match status" value="1"/>
</dbReference>
<gene>
    <name evidence="12" type="ORF">A2140_06570</name>
</gene>
<dbReference type="GO" id="GO:0005524">
    <property type="term" value="F:ATP binding"/>
    <property type="evidence" value="ECO:0007669"/>
    <property type="project" value="UniProtKB-KW"/>
</dbReference>
<keyword evidence="10" id="KW-0175">Coiled coil</keyword>
<feature type="coiled-coil region" evidence="10">
    <location>
        <begin position="329"/>
        <end position="363"/>
    </location>
</feature>
<dbReference type="Proteomes" id="UP000178379">
    <property type="component" value="Unassembled WGS sequence"/>
</dbReference>
<evidence type="ECO:0000256" key="4">
    <source>
        <dbReference type="ARBA" id="ARBA00022741"/>
    </source>
</evidence>
<dbReference type="NCBIfam" id="TIGR00634">
    <property type="entry name" value="recN"/>
    <property type="match status" value="1"/>
</dbReference>
<dbReference type="AlphaFoldDB" id="A0A1F6T3L6"/>
<dbReference type="PIRSF" id="PIRSF003128">
    <property type="entry name" value="RecN"/>
    <property type="match status" value="1"/>
</dbReference>
<evidence type="ECO:0000313" key="13">
    <source>
        <dbReference type="Proteomes" id="UP000178379"/>
    </source>
</evidence>
<name>A0A1F6T3L6_9PROT</name>
<proteinExistence type="inferred from homology"/>
<keyword evidence="6" id="KW-0067">ATP-binding</keyword>
<dbReference type="EMBL" id="MFSQ01000085">
    <property type="protein sequence ID" value="OGI39762.1"/>
    <property type="molecule type" value="Genomic_DNA"/>
</dbReference>
<evidence type="ECO:0000259" key="11">
    <source>
        <dbReference type="Pfam" id="PF02463"/>
    </source>
</evidence>
<comment type="function">
    <text evidence="1 9">May be involved in recombinational repair of damaged DNA.</text>
</comment>
<dbReference type="GO" id="GO:0043590">
    <property type="term" value="C:bacterial nucleoid"/>
    <property type="evidence" value="ECO:0007669"/>
    <property type="project" value="TreeGrafter"/>
</dbReference>
<evidence type="ECO:0000256" key="1">
    <source>
        <dbReference type="ARBA" id="ARBA00003618"/>
    </source>
</evidence>
<keyword evidence="4" id="KW-0547">Nucleotide-binding</keyword>
<dbReference type="Gene3D" id="3.40.50.300">
    <property type="entry name" value="P-loop containing nucleotide triphosphate hydrolases"/>
    <property type="match status" value="2"/>
</dbReference>
<dbReference type="GO" id="GO:0006281">
    <property type="term" value="P:DNA repair"/>
    <property type="evidence" value="ECO:0007669"/>
    <property type="project" value="UniProtKB-KW"/>
</dbReference>
<sequence length="557" mass="60829">MLDHLFVRDFVIVRSLELEFGPGLTVLTGETGAGKSIVIDALALALGERAEAHVIRAGAARAEVNARFALSAGSEAAAWLKEQELSDEGECLLRRVVERDKPSRAWINGRPATVQQLRDLGDRLVDIHGQHEHQSLLKRDHQLALLDAYAGIEETVDTLAGHYANWKSLHDRLQTLKQESADRDQRLEWLRHQVRELEALKLSVDEIPKLEEEHARLANGAELLQGVQDVAQVLYDAEDNAVSALLSKAGGQLEALTRFDAKLAEVVALLNEAAIQIDEAAARLHQYLDGLDLDPGRLEELDARLGTVHDLARKHRVKPDELPALTERLRVELDDIENYDTNLVKLEDQAKAAAAAYDKLAAEIGKARTKAARKLGAAVGARLPDLGMRDARIEVAITALDAGERSARGRERAEFLVAANPGQPARPLAKVASGGELSRLSLALQVELASLGRIPTLIFDEVDVGVGGRVAEIVGQLLREIGERRQVFVITHLAQVAALGHQHLQVSKRSKAGETETHIEPLTGTERVKEIARMIGGIEISPQTIAHAKDMLSRAHA</sequence>
<keyword evidence="7 9" id="KW-0234">DNA repair</keyword>
<evidence type="ECO:0000256" key="8">
    <source>
        <dbReference type="ARBA" id="ARBA00033408"/>
    </source>
</evidence>
<dbReference type="STRING" id="1817756.A2140_06570"/>
<dbReference type="GO" id="GO:0006310">
    <property type="term" value="P:DNA recombination"/>
    <property type="evidence" value="ECO:0007669"/>
    <property type="project" value="InterPro"/>
</dbReference>
<dbReference type="PANTHER" id="PTHR11059">
    <property type="entry name" value="DNA REPAIR PROTEIN RECN"/>
    <property type="match status" value="1"/>
</dbReference>
<evidence type="ECO:0000256" key="5">
    <source>
        <dbReference type="ARBA" id="ARBA00022763"/>
    </source>
</evidence>
<comment type="similarity">
    <text evidence="2 9">Belongs to the RecN family.</text>
</comment>
<dbReference type="InterPro" id="IPR003395">
    <property type="entry name" value="RecF/RecN/SMC_N"/>
</dbReference>
<feature type="domain" description="RecF/RecN/SMC N-terminal" evidence="11">
    <location>
        <begin position="2"/>
        <end position="510"/>
    </location>
</feature>
<organism evidence="12 13">
    <name type="scientific">Candidatus Muproteobacteria bacterium RBG_16_62_13</name>
    <dbReference type="NCBI Taxonomy" id="1817756"/>
    <lineage>
        <taxon>Bacteria</taxon>
        <taxon>Pseudomonadati</taxon>
        <taxon>Pseudomonadota</taxon>
        <taxon>Candidatus Muproteobacteria</taxon>
    </lineage>
</organism>
<evidence type="ECO:0000313" key="12">
    <source>
        <dbReference type="EMBL" id="OGI39762.1"/>
    </source>
</evidence>
<dbReference type="CDD" id="cd03241">
    <property type="entry name" value="ABC_RecN"/>
    <property type="match status" value="2"/>
</dbReference>
<dbReference type="GO" id="GO:0009432">
    <property type="term" value="P:SOS response"/>
    <property type="evidence" value="ECO:0007669"/>
    <property type="project" value="TreeGrafter"/>
</dbReference>
<dbReference type="NCBIfam" id="NF008121">
    <property type="entry name" value="PRK10869.1"/>
    <property type="match status" value="1"/>
</dbReference>